<protein>
    <submittedName>
        <fullName evidence="1">Uncharacterized protein</fullName>
    </submittedName>
</protein>
<dbReference type="Proteomes" id="UP000606974">
    <property type="component" value="Unassembled WGS sequence"/>
</dbReference>
<reference evidence="1" key="1">
    <citation type="submission" date="2020-02" db="EMBL/GenBank/DDBJ databases">
        <authorList>
            <person name="Palmer J.M."/>
        </authorList>
    </citation>
    <scope>NUCLEOTIDE SEQUENCE</scope>
    <source>
        <strain evidence="1">EPUS1.4</strain>
        <tissue evidence="1">Thallus</tissue>
    </source>
</reference>
<organism evidence="1 2">
    <name type="scientific">Endocarpon pusillum</name>
    <dbReference type="NCBI Taxonomy" id="364733"/>
    <lineage>
        <taxon>Eukaryota</taxon>
        <taxon>Fungi</taxon>
        <taxon>Dikarya</taxon>
        <taxon>Ascomycota</taxon>
        <taxon>Pezizomycotina</taxon>
        <taxon>Eurotiomycetes</taxon>
        <taxon>Chaetothyriomycetidae</taxon>
        <taxon>Verrucariales</taxon>
        <taxon>Verrucariaceae</taxon>
        <taxon>Endocarpon</taxon>
    </lineage>
</organism>
<gene>
    <name evidence="1" type="ORF">GJ744_005111</name>
</gene>
<dbReference type="AlphaFoldDB" id="A0A8H7AN56"/>
<sequence length="102" mass="10962">MRIAGASQRKALSVMAAKDGLPKFNESNDGETPTARVQSFLIQLNCCARANGANMLGILGGLGARITLVYVKRLEDTASQDQDFLLREMVRVKTPSSLCSSS</sequence>
<name>A0A8H7AN56_9EURO</name>
<proteinExistence type="predicted"/>
<accession>A0A8H7AN56</accession>
<keyword evidence="2" id="KW-1185">Reference proteome</keyword>
<dbReference type="EMBL" id="JAACFV010000022">
    <property type="protein sequence ID" value="KAF7511214.1"/>
    <property type="molecule type" value="Genomic_DNA"/>
</dbReference>
<comment type="caution">
    <text evidence="1">The sequence shown here is derived from an EMBL/GenBank/DDBJ whole genome shotgun (WGS) entry which is preliminary data.</text>
</comment>
<evidence type="ECO:0000313" key="1">
    <source>
        <dbReference type="EMBL" id="KAF7511214.1"/>
    </source>
</evidence>
<evidence type="ECO:0000313" key="2">
    <source>
        <dbReference type="Proteomes" id="UP000606974"/>
    </source>
</evidence>